<accession>A0ABU6V3J1</accession>
<name>A0ABU6V3J1_9FABA</name>
<protein>
    <recommendedName>
        <fullName evidence="4">DUF4283 domain-containing protein</fullName>
    </recommendedName>
</protein>
<dbReference type="EMBL" id="JASCZI010151050">
    <property type="protein sequence ID" value="MED6167901.1"/>
    <property type="molecule type" value="Genomic_DNA"/>
</dbReference>
<sequence length="293" mass="34317">MLQAPPVTVPRGRVRGSGGDLQIWGWDLVAEVFRKEDPGDLVRSKSKETKRMILKLQDLDKGHHENPIVNLNTLENLGNSKLELQRDDIMTEKMERSLIGETMNPIDFDNLKMKIYEGWKTITEIRRMGGYKLVMTFDSKENMEKALESPTLLTYFMELRRWGRFEVCRTRRFWIEVFGMPAHAWNEDNRRRVGEVWGRVLYMKEPEEDQLDSFQIMAESNYGPYIQSWLDVTVDGDEFRLFVKEMGIQCTEQEGCNRTKDNPKRLNEKDDDDSVSNEKNDDRTTTEGDMDSP</sequence>
<feature type="compositionally biased region" description="Basic and acidic residues" evidence="1">
    <location>
        <begin position="276"/>
        <end position="286"/>
    </location>
</feature>
<evidence type="ECO:0008006" key="4">
    <source>
        <dbReference type="Google" id="ProtNLM"/>
    </source>
</evidence>
<keyword evidence="3" id="KW-1185">Reference proteome</keyword>
<proteinExistence type="predicted"/>
<feature type="compositionally biased region" description="Basic and acidic residues" evidence="1">
    <location>
        <begin position="255"/>
        <end position="268"/>
    </location>
</feature>
<gene>
    <name evidence="2" type="ORF">PIB30_007216</name>
</gene>
<organism evidence="2 3">
    <name type="scientific">Stylosanthes scabra</name>
    <dbReference type="NCBI Taxonomy" id="79078"/>
    <lineage>
        <taxon>Eukaryota</taxon>
        <taxon>Viridiplantae</taxon>
        <taxon>Streptophyta</taxon>
        <taxon>Embryophyta</taxon>
        <taxon>Tracheophyta</taxon>
        <taxon>Spermatophyta</taxon>
        <taxon>Magnoliopsida</taxon>
        <taxon>eudicotyledons</taxon>
        <taxon>Gunneridae</taxon>
        <taxon>Pentapetalae</taxon>
        <taxon>rosids</taxon>
        <taxon>fabids</taxon>
        <taxon>Fabales</taxon>
        <taxon>Fabaceae</taxon>
        <taxon>Papilionoideae</taxon>
        <taxon>50 kb inversion clade</taxon>
        <taxon>dalbergioids sensu lato</taxon>
        <taxon>Dalbergieae</taxon>
        <taxon>Pterocarpus clade</taxon>
        <taxon>Stylosanthes</taxon>
    </lineage>
</organism>
<reference evidence="2 3" key="1">
    <citation type="journal article" date="2023" name="Plants (Basel)">
        <title>Bridging the Gap: Combining Genomics and Transcriptomics Approaches to Understand Stylosanthes scabra, an Orphan Legume from the Brazilian Caatinga.</title>
        <authorList>
            <person name="Ferreira-Neto J.R.C."/>
            <person name="da Silva M.D."/>
            <person name="Binneck E."/>
            <person name="de Melo N.F."/>
            <person name="da Silva R.H."/>
            <person name="de Melo A.L.T.M."/>
            <person name="Pandolfi V."/>
            <person name="Bustamante F.O."/>
            <person name="Brasileiro-Vidal A.C."/>
            <person name="Benko-Iseppon A.M."/>
        </authorList>
    </citation>
    <scope>NUCLEOTIDE SEQUENCE [LARGE SCALE GENOMIC DNA]</scope>
    <source>
        <tissue evidence="2">Leaves</tissue>
    </source>
</reference>
<comment type="caution">
    <text evidence="2">The sequence shown here is derived from an EMBL/GenBank/DDBJ whole genome shotgun (WGS) entry which is preliminary data.</text>
</comment>
<evidence type="ECO:0000256" key="1">
    <source>
        <dbReference type="SAM" id="MobiDB-lite"/>
    </source>
</evidence>
<evidence type="ECO:0000313" key="3">
    <source>
        <dbReference type="Proteomes" id="UP001341840"/>
    </source>
</evidence>
<dbReference type="Proteomes" id="UP001341840">
    <property type="component" value="Unassembled WGS sequence"/>
</dbReference>
<evidence type="ECO:0000313" key="2">
    <source>
        <dbReference type="EMBL" id="MED6167901.1"/>
    </source>
</evidence>
<feature type="region of interest" description="Disordered" evidence="1">
    <location>
        <begin position="254"/>
        <end position="293"/>
    </location>
</feature>